<dbReference type="SUPFAM" id="SSF103473">
    <property type="entry name" value="MFS general substrate transporter"/>
    <property type="match status" value="1"/>
</dbReference>
<feature type="transmembrane region" description="Helical" evidence="2">
    <location>
        <begin position="388"/>
        <end position="406"/>
    </location>
</feature>
<dbReference type="RefSeq" id="XP_033594325.1">
    <property type="nucleotide sequence ID" value="XM_033730153.1"/>
</dbReference>
<dbReference type="AlphaFoldDB" id="A0A6A6Q712"/>
<feature type="transmembrane region" description="Helical" evidence="2">
    <location>
        <begin position="361"/>
        <end position="382"/>
    </location>
</feature>
<reference evidence="4" key="1">
    <citation type="journal article" date="2020" name="Stud. Mycol.">
        <title>101 Dothideomycetes genomes: a test case for predicting lifestyles and emergence of pathogens.</title>
        <authorList>
            <person name="Haridas S."/>
            <person name="Albert R."/>
            <person name="Binder M."/>
            <person name="Bloem J."/>
            <person name="Labutti K."/>
            <person name="Salamov A."/>
            <person name="Andreopoulos B."/>
            <person name="Baker S."/>
            <person name="Barry K."/>
            <person name="Bills G."/>
            <person name="Bluhm B."/>
            <person name="Cannon C."/>
            <person name="Castanera R."/>
            <person name="Culley D."/>
            <person name="Daum C."/>
            <person name="Ezra D."/>
            <person name="Gonzalez J."/>
            <person name="Henrissat B."/>
            <person name="Kuo A."/>
            <person name="Liang C."/>
            <person name="Lipzen A."/>
            <person name="Lutzoni F."/>
            <person name="Magnuson J."/>
            <person name="Mondo S."/>
            <person name="Nolan M."/>
            <person name="Ohm R."/>
            <person name="Pangilinan J."/>
            <person name="Park H.-J."/>
            <person name="Ramirez L."/>
            <person name="Alfaro M."/>
            <person name="Sun H."/>
            <person name="Tritt A."/>
            <person name="Yoshinaga Y."/>
            <person name="Zwiers L.-H."/>
            <person name="Turgeon B."/>
            <person name="Goodwin S."/>
            <person name="Spatafora J."/>
            <person name="Crous P."/>
            <person name="Grigoriev I."/>
        </authorList>
    </citation>
    <scope>NUCLEOTIDE SEQUENCE</scope>
    <source>
        <strain evidence="4">CBS 113389</strain>
    </source>
</reference>
<evidence type="ECO:0000256" key="2">
    <source>
        <dbReference type="SAM" id="Phobius"/>
    </source>
</evidence>
<dbReference type="CDD" id="cd17324">
    <property type="entry name" value="MFS_NepI_like"/>
    <property type="match status" value="1"/>
</dbReference>
<comment type="subcellular location">
    <subcellularLocation>
        <location evidence="1">Membrane</location>
        <topology evidence="1">Multi-pass membrane protein</topology>
    </subcellularLocation>
</comment>
<keyword evidence="2" id="KW-1133">Transmembrane helix</keyword>
<feature type="transmembrane region" description="Helical" evidence="2">
    <location>
        <begin position="30"/>
        <end position="47"/>
    </location>
</feature>
<proteinExistence type="predicted"/>
<dbReference type="OrthoDB" id="2105912at2759"/>
<feature type="transmembrane region" description="Helical" evidence="2">
    <location>
        <begin position="297"/>
        <end position="316"/>
    </location>
</feature>
<sequence>RWRRLYDRIFWVPPNCRWDTDAPPKFSMPLNILFAFAASFTVANLYYSHPILNILARDFGVPYAKVSQIPTVAQAGYAGGLFFLCPLGDLLKRRPFVLSLVFVTATVSIGLCVTKSFEVFSGIQFIIGFTTVTPQLMLPLVGDLAPPHRRAAALSIVVSGFVLGILVARLLSGIVAFYVSWRYVYWLSVGLQYAIFASLWLFMPDYPSTNKRMNYFKMLWSMLVMVAKHPVLVQASLVALFTSSTFTSFWTVLTFLLADPPYNYNSVDIGLFALIGISAMFLMPLYGRYIIDRFVPWFSVILGMFWCMLGICIGAYTGSFTVAGPILQAWFLDIGLQSSQVANRSSIFSIEPKARNRVNTVFMVCVFCGQLMGTSIGAHIYARAGWEAAQSYSVAAIGVALLITFARGPYESRWVGWRGGLSIFKRDRASADG</sequence>
<evidence type="ECO:0000313" key="5">
    <source>
        <dbReference type="Proteomes" id="UP000799767"/>
    </source>
</evidence>
<keyword evidence="5" id="KW-1185">Reference proteome</keyword>
<dbReference type="PANTHER" id="PTHR42910:SF1">
    <property type="entry name" value="MAJOR FACILITATOR SUPERFAMILY (MFS) PROFILE DOMAIN-CONTAINING PROTEIN"/>
    <property type="match status" value="1"/>
</dbReference>
<name>A0A6A6Q712_9PEZI</name>
<evidence type="ECO:0000259" key="3">
    <source>
        <dbReference type="PROSITE" id="PS50850"/>
    </source>
</evidence>
<dbReference type="Gene3D" id="1.20.1250.20">
    <property type="entry name" value="MFS general substrate transporter like domains"/>
    <property type="match status" value="1"/>
</dbReference>
<feature type="transmembrane region" description="Helical" evidence="2">
    <location>
        <begin position="153"/>
        <end position="177"/>
    </location>
</feature>
<protein>
    <submittedName>
        <fullName evidence="4">Major facilitator superfamily domain-containing protein</fullName>
    </submittedName>
</protein>
<feature type="transmembrane region" description="Helical" evidence="2">
    <location>
        <begin position="183"/>
        <end position="203"/>
    </location>
</feature>
<keyword evidence="2" id="KW-0812">Transmembrane</keyword>
<feature type="non-terminal residue" evidence="4">
    <location>
        <position position="1"/>
    </location>
</feature>
<feature type="transmembrane region" description="Helical" evidence="2">
    <location>
        <begin position="269"/>
        <end position="291"/>
    </location>
</feature>
<feature type="transmembrane region" description="Helical" evidence="2">
    <location>
        <begin position="96"/>
        <end position="117"/>
    </location>
</feature>
<dbReference type="InterPro" id="IPR011701">
    <property type="entry name" value="MFS"/>
</dbReference>
<dbReference type="EMBL" id="MU001631">
    <property type="protein sequence ID" value="KAF2487756.1"/>
    <property type="molecule type" value="Genomic_DNA"/>
</dbReference>
<dbReference type="GO" id="GO:0022857">
    <property type="term" value="F:transmembrane transporter activity"/>
    <property type="evidence" value="ECO:0007669"/>
    <property type="project" value="InterPro"/>
</dbReference>
<dbReference type="PANTHER" id="PTHR42910">
    <property type="entry name" value="TRANSPORTER SCO4007-RELATED"/>
    <property type="match status" value="1"/>
</dbReference>
<feature type="transmembrane region" description="Helical" evidence="2">
    <location>
        <begin position="237"/>
        <end position="257"/>
    </location>
</feature>
<dbReference type="PROSITE" id="PS50850">
    <property type="entry name" value="MFS"/>
    <property type="match status" value="1"/>
</dbReference>
<feature type="transmembrane region" description="Helical" evidence="2">
    <location>
        <begin position="123"/>
        <end position="141"/>
    </location>
</feature>
<feature type="non-terminal residue" evidence="4">
    <location>
        <position position="433"/>
    </location>
</feature>
<accession>A0A6A6Q712</accession>
<evidence type="ECO:0000313" key="4">
    <source>
        <dbReference type="EMBL" id="KAF2487756.1"/>
    </source>
</evidence>
<organism evidence="4 5">
    <name type="scientific">Neohortaea acidophila</name>
    <dbReference type="NCBI Taxonomy" id="245834"/>
    <lineage>
        <taxon>Eukaryota</taxon>
        <taxon>Fungi</taxon>
        <taxon>Dikarya</taxon>
        <taxon>Ascomycota</taxon>
        <taxon>Pezizomycotina</taxon>
        <taxon>Dothideomycetes</taxon>
        <taxon>Dothideomycetidae</taxon>
        <taxon>Mycosphaerellales</taxon>
        <taxon>Teratosphaeriaceae</taxon>
        <taxon>Neohortaea</taxon>
    </lineage>
</organism>
<dbReference type="GO" id="GO:0016020">
    <property type="term" value="C:membrane"/>
    <property type="evidence" value="ECO:0007669"/>
    <property type="project" value="UniProtKB-SubCell"/>
</dbReference>
<dbReference type="GeneID" id="54471155"/>
<dbReference type="Pfam" id="PF07690">
    <property type="entry name" value="MFS_1"/>
    <property type="match status" value="1"/>
</dbReference>
<feature type="transmembrane region" description="Helical" evidence="2">
    <location>
        <begin position="67"/>
        <end position="84"/>
    </location>
</feature>
<dbReference type="Proteomes" id="UP000799767">
    <property type="component" value="Unassembled WGS sequence"/>
</dbReference>
<dbReference type="InterPro" id="IPR020846">
    <property type="entry name" value="MFS_dom"/>
</dbReference>
<feature type="domain" description="Major facilitator superfamily (MFS) profile" evidence="3">
    <location>
        <begin position="27"/>
        <end position="413"/>
    </location>
</feature>
<dbReference type="InterPro" id="IPR036259">
    <property type="entry name" value="MFS_trans_sf"/>
</dbReference>
<evidence type="ECO:0000256" key="1">
    <source>
        <dbReference type="ARBA" id="ARBA00004141"/>
    </source>
</evidence>
<gene>
    <name evidence="4" type="ORF">BDY17DRAFT_227141</name>
</gene>
<keyword evidence="2" id="KW-0472">Membrane</keyword>